<accession>A0ABV3KUA5</accession>
<gene>
    <name evidence="2" type="ORF">AB0470_25390</name>
</gene>
<organism evidence="2 3">
    <name type="scientific">Streptomyces griseosporeus</name>
    <dbReference type="NCBI Taxonomy" id="1910"/>
    <lineage>
        <taxon>Bacteria</taxon>
        <taxon>Bacillati</taxon>
        <taxon>Actinomycetota</taxon>
        <taxon>Actinomycetes</taxon>
        <taxon>Kitasatosporales</taxon>
        <taxon>Streptomycetaceae</taxon>
        <taxon>Streptomyces</taxon>
    </lineage>
</organism>
<sequence>MTTDLARAPLTSFSPTESKPPRTVLRRFPAGGPRGSWPAEEFAQQQRRDGVAAEVVMDLASDSFLVVVA</sequence>
<reference evidence="2 3" key="1">
    <citation type="submission" date="2024-06" db="EMBL/GenBank/DDBJ databases">
        <title>The Natural Products Discovery Center: Release of the First 8490 Sequenced Strains for Exploring Actinobacteria Biosynthetic Diversity.</title>
        <authorList>
            <person name="Kalkreuter E."/>
            <person name="Kautsar S.A."/>
            <person name="Yang D."/>
            <person name="Bader C.D."/>
            <person name="Teijaro C.N."/>
            <person name="Fluegel L."/>
            <person name="Davis C.M."/>
            <person name="Simpson J.R."/>
            <person name="Lauterbach L."/>
            <person name="Steele A.D."/>
            <person name="Gui C."/>
            <person name="Meng S."/>
            <person name="Li G."/>
            <person name="Viehrig K."/>
            <person name="Ye F."/>
            <person name="Su P."/>
            <person name="Kiefer A.F."/>
            <person name="Nichols A."/>
            <person name="Cepeda A.J."/>
            <person name="Yan W."/>
            <person name="Fan B."/>
            <person name="Jiang Y."/>
            <person name="Adhikari A."/>
            <person name="Zheng C.-J."/>
            <person name="Schuster L."/>
            <person name="Cowan T.M."/>
            <person name="Smanski M.J."/>
            <person name="Chevrette M.G."/>
            <person name="De Carvalho L.P.S."/>
            <person name="Shen B."/>
        </authorList>
    </citation>
    <scope>NUCLEOTIDE SEQUENCE [LARGE SCALE GENOMIC DNA]</scope>
    <source>
        <strain evidence="2 3">NPDC052360</strain>
    </source>
</reference>
<comment type="caution">
    <text evidence="2">The sequence shown here is derived from an EMBL/GenBank/DDBJ whole genome shotgun (WGS) entry which is preliminary data.</text>
</comment>
<feature type="region of interest" description="Disordered" evidence="1">
    <location>
        <begin position="1"/>
        <end position="41"/>
    </location>
</feature>
<dbReference type="RefSeq" id="WP_162655396.1">
    <property type="nucleotide sequence ID" value="NZ_JBFAUJ010000011.1"/>
</dbReference>
<dbReference type="Proteomes" id="UP001553148">
    <property type="component" value="Unassembled WGS sequence"/>
</dbReference>
<dbReference type="EMBL" id="JBFAUJ010000011">
    <property type="protein sequence ID" value="MEV8462880.1"/>
    <property type="molecule type" value="Genomic_DNA"/>
</dbReference>
<proteinExistence type="predicted"/>
<evidence type="ECO:0000256" key="1">
    <source>
        <dbReference type="SAM" id="MobiDB-lite"/>
    </source>
</evidence>
<name>A0ABV3KUA5_STRGS</name>
<protein>
    <submittedName>
        <fullName evidence="2">Uncharacterized protein</fullName>
    </submittedName>
</protein>
<evidence type="ECO:0000313" key="3">
    <source>
        <dbReference type="Proteomes" id="UP001553148"/>
    </source>
</evidence>
<evidence type="ECO:0000313" key="2">
    <source>
        <dbReference type="EMBL" id="MEV8462880.1"/>
    </source>
</evidence>
<keyword evidence="3" id="KW-1185">Reference proteome</keyword>